<name>A0A1L0AFA7_9GAMM</name>
<dbReference type="AlphaFoldDB" id="A0A1L0AFA7"/>
<dbReference type="GeneID" id="61298298"/>
<dbReference type="EMBL" id="FPLD01000115">
    <property type="protein sequence ID" value="SGZ14951.1"/>
    <property type="molecule type" value="Genomic_DNA"/>
</dbReference>
<sequence length="96" mass="10977">MGQAQLVQTQHQDSAAQAIAQVRDMFSHNRVAVIYNKQGDEIKRVICFAAGMEERDMKFTFQKFNQIQKTAIHCVIKRLAPVINEMAGYSLTEFNK</sequence>
<gene>
    <name evidence="1" type="ORF">NVI5450_4115</name>
</gene>
<evidence type="ECO:0000313" key="1">
    <source>
        <dbReference type="EMBL" id="SGZ14951.1"/>
    </source>
</evidence>
<evidence type="ECO:0000313" key="2">
    <source>
        <dbReference type="Proteomes" id="UP000183794"/>
    </source>
</evidence>
<dbReference type="Proteomes" id="UP000183794">
    <property type="component" value="Unassembled WGS sequence"/>
</dbReference>
<accession>A0A1L0AFA7</accession>
<organism evidence="1 2">
    <name type="scientific">Moritella viscosa</name>
    <dbReference type="NCBI Taxonomy" id="80854"/>
    <lineage>
        <taxon>Bacteria</taxon>
        <taxon>Pseudomonadati</taxon>
        <taxon>Pseudomonadota</taxon>
        <taxon>Gammaproteobacteria</taxon>
        <taxon>Alteromonadales</taxon>
        <taxon>Moritellaceae</taxon>
        <taxon>Moritella</taxon>
    </lineage>
</organism>
<proteinExistence type="predicted"/>
<reference evidence="1 2" key="1">
    <citation type="submission" date="2016-11" db="EMBL/GenBank/DDBJ databases">
        <authorList>
            <person name="Jaros S."/>
            <person name="Januszkiewicz K."/>
            <person name="Wedrychowicz H."/>
        </authorList>
    </citation>
    <scope>NUCLEOTIDE SEQUENCE [LARGE SCALE GENOMIC DNA]</scope>
    <source>
        <strain evidence="1">NVI 5450</strain>
    </source>
</reference>
<dbReference type="OrthoDB" id="6401751at2"/>
<protein>
    <submittedName>
        <fullName evidence="1">Uncharacterized protein</fullName>
    </submittedName>
</protein>
<dbReference type="RefSeq" id="WP_075473683.1">
    <property type="nucleotide sequence ID" value="NZ_CAWQZC010000135.1"/>
</dbReference>